<dbReference type="Pfam" id="PF00356">
    <property type="entry name" value="LacI"/>
    <property type="match status" value="1"/>
</dbReference>
<dbReference type="SMART" id="SM00354">
    <property type="entry name" value="HTH_LACI"/>
    <property type="match status" value="1"/>
</dbReference>
<evidence type="ECO:0000256" key="1">
    <source>
        <dbReference type="ARBA" id="ARBA00023015"/>
    </source>
</evidence>
<protein>
    <submittedName>
        <fullName evidence="5">LacI family transcriptional regulator</fullName>
    </submittedName>
</protein>
<dbReference type="Pfam" id="PF13377">
    <property type="entry name" value="Peripla_BP_3"/>
    <property type="match status" value="1"/>
</dbReference>
<dbReference type="CDD" id="cd06267">
    <property type="entry name" value="PBP1_LacI_sugar_binding-like"/>
    <property type="match status" value="1"/>
</dbReference>
<evidence type="ECO:0000256" key="2">
    <source>
        <dbReference type="ARBA" id="ARBA00023125"/>
    </source>
</evidence>
<dbReference type="PROSITE" id="PS50932">
    <property type="entry name" value="HTH_LACI_2"/>
    <property type="match status" value="1"/>
</dbReference>
<keyword evidence="3" id="KW-0804">Transcription</keyword>
<dbReference type="Proteomes" id="UP000574931">
    <property type="component" value="Unassembled WGS sequence"/>
</dbReference>
<proteinExistence type="predicted"/>
<dbReference type="PANTHER" id="PTHR30146:SF109">
    <property type="entry name" value="HTH-TYPE TRANSCRIPTIONAL REGULATOR GALS"/>
    <property type="match status" value="1"/>
</dbReference>
<dbReference type="CDD" id="cd01392">
    <property type="entry name" value="HTH_LacI"/>
    <property type="match status" value="1"/>
</dbReference>
<dbReference type="InterPro" id="IPR000843">
    <property type="entry name" value="HTH_LacI"/>
</dbReference>
<dbReference type="EMBL" id="JABFCY010000020">
    <property type="protein sequence ID" value="NNU63148.1"/>
    <property type="molecule type" value="Genomic_DNA"/>
</dbReference>
<keyword evidence="2" id="KW-0238">DNA-binding</keyword>
<dbReference type="Gene3D" id="1.10.260.40">
    <property type="entry name" value="lambda repressor-like DNA-binding domains"/>
    <property type="match status" value="1"/>
</dbReference>
<gene>
    <name evidence="5" type="ORF">HKX02_23260</name>
</gene>
<feature type="domain" description="HTH lacI-type" evidence="4">
    <location>
        <begin position="6"/>
        <end position="60"/>
    </location>
</feature>
<dbReference type="SUPFAM" id="SSF53822">
    <property type="entry name" value="Periplasmic binding protein-like I"/>
    <property type="match status" value="1"/>
</dbReference>
<dbReference type="InterPro" id="IPR046335">
    <property type="entry name" value="LacI/GalR-like_sensor"/>
</dbReference>
<dbReference type="InterPro" id="IPR028082">
    <property type="entry name" value="Peripla_BP_I"/>
</dbReference>
<evidence type="ECO:0000259" key="4">
    <source>
        <dbReference type="PROSITE" id="PS50932"/>
    </source>
</evidence>
<evidence type="ECO:0000256" key="3">
    <source>
        <dbReference type="ARBA" id="ARBA00023163"/>
    </source>
</evidence>
<comment type="caution">
    <text evidence="5">The sequence shown here is derived from an EMBL/GenBank/DDBJ whole genome shotgun (WGS) entry which is preliminary data.</text>
</comment>
<sequence length="337" mass="36435">MTQKTATLKDVAALAKVSRATAARALNSYGYVGDETALKVQAAAEKLGYRGNRLAQALRSGQLPIIGCVLGDIQNPFFAKIAHDVEVLAREEGHNLIIASSEEQLELEKSLLASLQSLSIRGFIVAPTSAEDNQHLQRLIDENVPVVLIDRAAPGIECDSVLVDNEGGARKAIEYLIGMGHQNIALLQDDARIFTSSERFNGYKTALLAHGIEPNEKMISVSQSTVEHAIDATIRLFSRRNPPTALFTVDSLMTQGALLAFRSMGISIPHDVSLIGFDDFNLATFTDPQITVVAQPVSEIGRAAGRLLLEKIAGKKGPPQKISFETKLIVRGSVSRR</sequence>
<dbReference type="PANTHER" id="PTHR30146">
    <property type="entry name" value="LACI-RELATED TRANSCRIPTIONAL REPRESSOR"/>
    <property type="match status" value="1"/>
</dbReference>
<reference evidence="5 6" key="1">
    <citation type="submission" date="2020-05" db="EMBL/GenBank/DDBJ databases">
        <title>Draft Genome Sequence of Ochrobactrum soli Isolated from Stable Fly Gut.</title>
        <authorList>
            <person name="Pileggi M.T."/>
            <person name="Vazhakkala L.J."/>
            <person name="Wong C.N."/>
        </authorList>
    </citation>
    <scope>NUCLEOTIDE SEQUENCE [LARGE SCALE GENOMIC DNA]</scope>
    <source>
        <strain evidence="5 6">MTP-C0764</strain>
    </source>
</reference>
<dbReference type="SUPFAM" id="SSF47413">
    <property type="entry name" value="lambda repressor-like DNA-binding domains"/>
    <property type="match status" value="1"/>
</dbReference>
<evidence type="ECO:0000313" key="6">
    <source>
        <dbReference type="Proteomes" id="UP000574931"/>
    </source>
</evidence>
<dbReference type="InterPro" id="IPR010982">
    <property type="entry name" value="Lambda_DNA-bd_dom_sf"/>
</dbReference>
<evidence type="ECO:0000313" key="5">
    <source>
        <dbReference type="EMBL" id="NNU63148.1"/>
    </source>
</evidence>
<dbReference type="GO" id="GO:0003700">
    <property type="term" value="F:DNA-binding transcription factor activity"/>
    <property type="evidence" value="ECO:0007669"/>
    <property type="project" value="TreeGrafter"/>
</dbReference>
<dbReference type="PROSITE" id="PS00356">
    <property type="entry name" value="HTH_LACI_1"/>
    <property type="match status" value="1"/>
</dbReference>
<dbReference type="GO" id="GO:0000976">
    <property type="term" value="F:transcription cis-regulatory region binding"/>
    <property type="evidence" value="ECO:0007669"/>
    <property type="project" value="TreeGrafter"/>
</dbReference>
<organism evidence="5 6">
    <name type="scientific">Ochrobactrum soli</name>
    <dbReference type="NCBI Taxonomy" id="2448455"/>
    <lineage>
        <taxon>Bacteria</taxon>
        <taxon>Pseudomonadati</taxon>
        <taxon>Pseudomonadota</taxon>
        <taxon>Alphaproteobacteria</taxon>
        <taxon>Hyphomicrobiales</taxon>
        <taxon>Brucellaceae</taxon>
        <taxon>Brucella/Ochrobactrum group</taxon>
        <taxon>Ochrobactrum</taxon>
    </lineage>
</organism>
<dbReference type="RefSeq" id="WP_124915684.1">
    <property type="nucleotide sequence ID" value="NZ_JABFCY010000020.1"/>
</dbReference>
<name>A0A849KX58_9HYPH</name>
<dbReference type="AlphaFoldDB" id="A0A849KX58"/>
<dbReference type="Gene3D" id="3.40.50.2300">
    <property type="match status" value="2"/>
</dbReference>
<accession>A0A849KX58</accession>
<keyword evidence="1" id="KW-0805">Transcription regulation</keyword>
<keyword evidence="6" id="KW-1185">Reference proteome</keyword>